<feature type="region of interest" description="Disordered" evidence="1">
    <location>
        <begin position="349"/>
        <end position="428"/>
    </location>
</feature>
<comment type="caution">
    <text evidence="2">The sequence shown here is derived from an EMBL/GenBank/DDBJ whole genome shotgun (WGS) entry which is preliminary data.</text>
</comment>
<dbReference type="EMBL" id="VLTO01000063">
    <property type="protein sequence ID" value="KAA0170152.1"/>
    <property type="molecule type" value="Genomic_DNA"/>
</dbReference>
<name>A0A5A8DXC3_CAFRO</name>
<evidence type="ECO:0000256" key="1">
    <source>
        <dbReference type="SAM" id="MobiDB-lite"/>
    </source>
</evidence>
<accession>A0A5A8DXC3</accession>
<evidence type="ECO:0000313" key="3">
    <source>
        <dbReference type="Proteomes" id="UP000322899"/>
    </source>
</evidence>
<feature type="region of interest" description="Disordered" evidence="1">
    <location>
        <begin position="185"/>
        <end position="258"/>
    </location>
</feature>
<feature type="compositionally biased region" description="Low complexity" evidence="1">
    <location>
        <begin position="128"/>
        <end position="138"/>
    </location>
</feature>
<feature type="compositionally biased region" description="Polar residues" evidence="1">
    <location>
        <begin position="194"/>
        <end position="212"/>
    </location>
</feature>
<proteinExistence type="predicted"/>
<feature type="region of interest" description="Disordered" evidence="1">
    <location>
        <begin position="52"/>
        <end position="150"/>
    </location>
</feature>
<dbReference type="AlphaFoldDB" id="A0A5A8DXC3"/>
<feature type="compositionally biased region" description="Low complexity" evidence="1">
    <location>
        <begin position="464"/>
        <end position="485"/>
    </location>
</feature>
<feature type="compositionally biased region" description="Polar residues" evidence="1">
    <location>
        <begin position="56"/>
        <end position="66"/>
    </location>
</feature>
<feature type="region of interest" description="Disordered" evidence="1">
    <location>
        <begin position="454"/>
        <end position="485"/>
    </location>
</feature>
<feature type="compositionally biased region" description="Low complexity" evidence="1">
    <location>
        <begin position="94"/>
        <end position="104"/>
    </location>
</feature>
<protein>
    <submittedName>
        <fullName evidence="2">Uncharacterized protein</fullName>
    </submittedName>
</protein>
<organism evidence="2 3">
    <name type="scientific">Cafeteria roenbergensis</name>
    <name type="common">Marine flagellate</name>
    <dbReference type="NCBI Taxonomy" id="33653"/>
    <lineage>
        <taxon>Eukaryota</taxon>
        <taxon>Sar</taxon>
        <taxon>Stramenopiles</taxon>
        <taxon>Bigyra</taxon>
        <taxon>Opalozoa</taxon>
        <taxon>Bicosoecida</taxon>
        <taxon>Cafeteriaceae</taxon>
        <taxon>Cafeteria</taxon>
    </lineage>
</organism>
<dbReference type="Proteomes" id="UP000322899">
    <property type="component" value="Unassembled WGS sequence"/>
</dbReference>
<reference evidence="2 3" key="1">
    <citation type="submission" date="2019-07" db="EMBL/GenBank/DDBJ databases">
        <title>Genomes of Cafeteria roenbergensis.</title>
        <authorList>
            <person name="Fischer M.G."/>
            <person name="Hackl T."/>
            <person name="Roman M."/>
        </authorList>
    </citation>
    <scope>NUCLEOTIDE SEQUENCE [LARGE SCALE GENOMIC DNA]</scope>
    <source>
        <strain evidence="2 3">E4-10P</strain>
    </source>
</reference>
<evidence type="ECO:0000313" key="2">
    <source>
        <dbReference type="EMBL" id="KAA0170152.1"/>
    </source>
</evidence>
<gene>
    <name evidence="2" type="ORF">FNF27_06744</name>
</gene>
<sequence>MRRRTIFLHERGQIQLSEMSALQGTFPHLFEGDDPEAATLRSLLLAMRSGSRVDGASTSGDTSRPGGSQPVAGGWGESNAAGVCSVDDDGRETSGSGDVSMSSSAAQGNAKRVRQSNSLAVSEEEPSDQLSLSDGLGSVPQPSTLPSTTRDDLAAAGSFLTAVSDGSLLGREDLTDLHGADAVGASWEGDVPGAQTSVSTSGPTNTTSSASVAPTAGRSRLGSAAAPPSMLSDGGGSGAGPPSDASTDTGAPASVMGLAPMPGAGEGVFPLGIASVRSGFGPFPLERTSGVARYAAGPSTDDDMAAVERSVGELRLDTVLSHDSSGHGMLPSALGQNAPFGRSALESAQLSSLGGGGSAAGTRSELGGGMSSIGDEPDWPALEGLDMAPERMTERGSSGQGAGADAATGSFGVASPGRKPRRSGDELLALSERPVAADVSATLGLAGGSWDTAHVSGSFGFGNSVDGDGSPRGSGSPTGSTPSDG</sequence>